<dbReference type="AlphaFoldDB" id="A0A411WH09"/>
<dbReference type="KEGG" id="prag:EKN56_03220"/>
<sequence>MKNDGFSAYLRLSAQRALLGNVTSNMRSVFVTITNKNMQLFFYFDGEFTELDKEIASYVETEIIADFDDDFTIKTYVERLDFPESIKIINNGWCIYLRKEN</sequence>
<gene>
    <name evidence="1" type="ORF">EKN56_03220</name>
</gene>
<dbReference type="Pfam" id="PF26541">
    <property type="entry name" value="MafI2"/>
    <property type="match status" value="1"/>
</dbReference>
<evidence type="ECO:0000313" key="1">
    <source>
        <dbReference type="EMBL" id="QBH95503.1"/>
    </source>
</evidence>
<keyword evidence="2" id="KW-1185">Reference proteome</keyword>
<evidence type="ECO:0000313" key="2">
    <source>
        <dbReference type="Proteomes" id="UP000293154"/>
    </source>
</evidence>
<name>A0A411WH09_9GAMM</name>
<reference evidence="1 2" key="1">
    <citation type="submission" date="2019-03" db="EMBL/GenBank/DDBJ databases">
        <title>Pragia sp. nov. isolated from the gut tract of Carduelis flavirostris.</title>
        <authorList>
            <person name="Ge Y."/>
        </authorList>
    </citation>
    <scope>NUCLEOTIDE SEQUENCE [LARGE SCALE GENOMIC DNA]</scope>
    <source>
        <strain evidence="1 2">CF-458</strain>
    </source>
</reference>
<dbReference type="EMBL" id="CP034752">
    <property type="protein sequence ID" value="QBH95503.1"/>
    <property type="molecule type" value="Genomic_DNA"/>
</dbReference>
<dbReference type="RefSeq" id="WP_130590494.1">
    <property type="nucleotide sequence ID" value="NZ_CP034752.1"/>
</dbReference>
<dbReference type="InterPro" id="IPR058702">
    <property type="entry name" value="MafI2-like"/>
</dbReference>
<organism evidence="1 2">
    <name type="scientific">Limnobaculum zhutongyuii</name>
    <dbReference type="NCBI Taxonomy" id="2498113"/>
    <lineage>
        <taxon>Bacteria</taxon>
        <taxon>Pseudomonadati</taxon>
        <taxon>Pseudomonadota</taxon>
        <taxon>Gammaproteobacteria</taxon>
        <taxon>Enterobacterales</taxon>
        <taxon>Budviciaceae</taxon>
        <taxon>Limnobaculum</taxon>
    </lineage>
</organism>
<protein>
    <submittedName>
        <fullName evidence="1">Uncharacterized protein</fullName>
    </submittedName>
</protein>
<dbReference type="Proteomes" id="UP000293154">
    <property type="component" value="Chromosome"/>
</dbReference>
<dbReference type="OrthoDB" id="6637004at2"/>
<accession>A0A411WH09</accession>
<proteinExistence type="predicted"/>